<keyword evidence="2" id="KW-0472">Membrane</keyword>
<dbReference type="PANTHER" id="PTHR32251:SF15">
    <property type="entry name" value="3-OXO-5-ALPHA-STEROID 4-DEHYDROGENASE (DUF1295)"/>
    <property type="match status" value="1"/>
</dbReference>
<evidence type="ECO:0000313" key="4">
    <source>
        <dbReference type="EMBL" id="CAE2281709.1"/>
    </source>
</evidence>
<feature type="transmembrane region" description="Helical" evidence="2">
    <location>
        <begin position="272"/>
        <end position="290"/>
    </location>
</feature>
<evidence type="ECO:0000256" key="1">
    <source>
        <dbReference type="SAM" id="MobiDB-lite"/>
    </source>
</evidence>
<sequence>MTANDGRKKNPLLSLARRPLLALLLLLWIPDPTPVAAVGRPSTRARSSGRSPAHGLSSSSYRISAPLNVRGGGGSDGSEPEPEPNPAAAAATTAAPLASVASALAGALRSGPHVVGVAALFALSALAVVPLCQVHRGWAFSAGYGAAVALAGLSLLSSFDVLPPIDWTSLTTLGGIRGTIASLSPAGHLAVATALYGMRLTSYILLREFTVDGKSAQTAEADEGWSRAKRVPLALSVSAFYAFLVSPVMYALRGDALGGGAAGGARLKIVPVQWASVGLAYAGLILEAEADRHKYAVKRRSKVRYHREATKKDFVGPTGGTYALCRHPNYFGHVLFWSGLFLGGVTGGGYGMDPTAWISGGLGYWGILSVMRGAAGRLEKKQEESYGGQPMFDEWRGQVRGSLAPSFLGG</sequence>
<dbReference type="PANTHER" id="PTHR32251">
    <property type="entry name" value="3-OXO-5-ALPHA-STEROID 4-DEHYDROGENASE"/>
    <property type="match status" value="1"/>
</dbReference>
<feature type="chain" id="PRO_5031326789" description="Steroid 5-alpha reductase C-terminal domain-containing protein" evidence="3">
    <location>
        <begin position="38"/>
        <end position="410"/>
    </location>
</feature>
<protein>
    <recommendedName>
        <fullName evidence="5">Steroid 5-alpha reductase C-terminal domain-containing protein</fullName>
    </recommendedName>
</protein>
<gene>
    <name evidence="4" type="ORF">OAUR00152_LOCUS37983</name>
</gene>
<dbReference type="EMBL" id="HBKQ01055461">
    <property type="protein sequence ID" value="CAE2281709.1"/>
    <property type="molecule type" value="Transcribed_RNA"/>
</dbReference>
<dbReference type="AlphaFoldDB" id="A0A7S4K260"/>
<proteinExistence type="predicted"/>
<feature type="signal peptide" evidence="3">
    <location>
        <begin position="1"/>
        <end position="37"/>
    </location>
</feature>
<feature type="transmembrane region" description="Helical" evidence="2">
    <location>
        <begin position="138"/>
        <end position="159"/>
    </location>
</feature>
<feature type="transmembrane region" description="Helical" evidence="2">
    <location>
        <begin position="179"/>
        <end position="198"/>
    </location>
</feature>
<dbReference type="PROSITE" id="PS50244">
    <property type="entry name" value="S5A_REDUCTASE"/>
    <property type="match status" value="1"/>
</dbReference>
<dbReference type="InterPro" id="IPR010721">
    <property type="entry name" value="UstE-like"/>
</dbReference>
<reference evidence="4" key="1">
    <citation type="submission" date="2021-01" db="EMBL/GenBank/DDBJ databases">
        <authorList>
            <person name="Corre E."/>
            <person name="Pelletier E."/>
            <person name="Niang G."/>
            <person name="Scheremetjew M."/>
            <person name="Finn R."/>
            <person name="Kale V."/>
            <person name="Holt S."/>
            <person name="Cochrane G."/>
            <person name="Meng A."/>
            <person name="Brown T."/>
            <person name="Cohen L."/>
        </authorList>
    </citation>
    <scope>NUCLEOTIDE SEQUENCE</scope>
    <source>
        <strain evidence="4">Isolate 1302-5</strain>
    </source>
</reference>
<name>A0A7S4K260_9STRA</name>
<keyword evidence="2" id="KW-0812">Transmembrane</keyword>
<feature type="transmembrane region" description="Helical" evidence="2">
    <location>
        <begin position="233"/>
        <end position="252"/>
    </location>
</feature>
<evidence type="ECO:0008006" key="5">
    <source>
        <dbReference type="Google" id="ProtNLM"/>
    </source>
</evidence>
<feature type="compositionally biased region" description="Polar residues" evidence="1">
    <location>
        <begin position="44"/>
        <end position="62"/>
    </location>
</feature>
<organism evidence="4">
    <name type="scientific">Odontella aurita</name>
    <dbReference type="NCBI Taxonomy" id="265563"/>
    <lineage>
        <taxon>Eukaryota</taxon>
        <taxon>Sar</taxon>
        <taxon>Stramenopiles</taxon>
        <taxon>Ochrophyta</taxon>
        <taxon>Bacillariophyta</taxon>
        <taxon>Mediophyceae</taxon>
        <taxon>Biddulphiophycidae</taxon>
        <taxon>Eupodiscales</taxon>
        <taxon>Odontellaceae</taxon>
        <taxon>Odontella</taxon>
    </lineage>
</organism>
<evidence type="ECO:0000256" key="2">
    <source>
        <dbReference type="SAM" id="Phobius"/>
    </source>
</evidence>
<dbReference type="Gene3D" id="1.20.120.1630">
    <property type="match status" value="1"/>
</dbReference>
<dbReference type="Pfam" id="PF06966">
    <property type="entry name" value="DUF1295"/>
    <property type="match status" value="1"/>
</dbReference>
<accession>A0A7S4K260</accession>
<keyword evidence="2" id="KW-1133">Transmembrane helix</keyword>
<keyword evidence="3" id="KW-0732">Signal</keyword>
<feature type="transmembrane region" description="Helical" evidence="2">
    <location>
        <begin position="330"/>
        <end position="350"/>
    </location>
</feature>
<feature type="transmembrane region" description="Helical" evidence="2">
    <location>
        <begin position="113"/>
        <end position="131"/>
    </location>
</feature>
<feature type="transmembrane region" description="Helical" evidence="2">
    <location>
        <begin position="356"/>
        <end position="375"/>
    </location>
</feature>
<evidence type="ECO:0000256" key="3">
    <source>
        <dbReference type="SAM" id="SignalP"/>
    </source>
</evidence>
<feature type="region of interest" description="Disordered" evidence="1">
    <location>
        <begin position="38"/>
        <end position="91"/>
    </location>
</feature>
<dbReference type="GO" id="GO:0016020">
    <property type="term" value="C:membrane"/>
    <property type="evidence" value="ECO:0007669"/>
    <property type="project" value="TreeGrafter"/>
</dbReference>